<keyword evidence="3" id="KW-0540">Nuclease</keyword>
<dbReference type="CDD" id="cd20736">
    <property type="entry name" value="PoNe_Nuclease"/>
    <property type="match status" value="1"/>
</dbReference>
<evidence type="ECO:0000313" key="4">
    <source>
        <dbReference type="Proteomes" id="UP000218399"/>
    </source>
</evidence>
<dbReference type="AlphaFoldDB" id="A0A2A2EDN4"/>
<protein>
    <recommendedName>
        <fullName evidence="2">UPF0102 protein B1526_1621</fullName>
    </recommendedName>
</protein>
<dbReference type="NCBIfam" id="NF009154">
    <property type="entry name" value="PRK12497.3-3"/>
    <property type="match status" value="1"/>
</dbReference>
<sequence>MDEDEAWAFADDGDMWGAPAFGALPRTCVTCKETGRDAVQGTDTLSAVDDDGLVDECVFEVGDGLIGDEFGDEDDERYARLRACMDRITAPGVTGRELGAIGEMTAQAWLESRHMRVIAANWRTRYGELDIIALTPHRTILFVEVKTRRTKRFGAPEEAVHPGKQANLRRAAVQWLNACGKTVPHIGIRFDVITVAVSGGDVDVRHIPEAF</sequence>
<dbReference type="InterPro" id="IPR011856">
    <property type="entry name" value="tRNA_endonuc-like_dom_sf"/>
</dbReference>
<gene>
    <name evidence="3" type="ORF">B1526_1621</name>
</gene>
<dbReference type="InterPro" id="IPR003509">
    <property type="entry name" value="UPF0102_YraN-like"/>
</dbReference>
<evidence type="ECO:0000313" key="3">
    <source>
        <dbReference type="EMBL" id="PAU67121.1"/>
    </source>
</evidence>
<keyword evidence="4" id="KW-1185">Reference proteome</keyword>
<dbReference type="PANTHER" id="PTHR34039">
    <property type="entry name" value="UPF0102 PROTEIN YRAN"/>
    <property type="match status" value="1"/>
</dbReference>
<reference evidence="3 4" key="1">
    <citation type="journal article" date="2017" name="ISME J.">
        <title>Unveiling bifidobacterial biogeography across the mammalian branch of the tree of life.</title>
        <authorList>
            <person name="Milani C."/>
            <person name="Mangifesta M."/>
            <person name="Mancabelli L."/>
            <person name="Lugli G.A."/>
            <person name="James K."/>
            <person name="Duranti S."/>
            <person name="Turroni F."/>
            <person name="Ferrario C."/>
            <person name="Ossiprandi M.C."/>
            <person name="van Sinderen D."/>
            <person name="Ventura M."/>
        </authorList>
    </citation>
    <scope>NUCLEOTIDE SEQUENCE [LARGE SCALE GENOMIC DNA]</scope>
    <source>
        <strain evidence="4">Ham19E</strain>
    </source>
</reference>
<dbReference type="RefSeq" id="WP_235607112.1">
    <property type="nucleotide sequence ID" value="NZ_MVOH01000017.1"/>
</dbReference>
<dbReference type="EMBL" id="MVOH01000017">
    <property type="protein sequence ID" value="PAU67121.1"/>
    <property type="molecule type" value="Genomic_DNA"/>
</dbReference>
<keyword evidence="3" id="KW-0378">Hydrolase</keyword>
<evidence type="ECO:0000256" key="1">
    <source>
        <dbReference type="ARBA" id="ARBA00006738"/>
    </source>
</evidence>
<proteinExistence type="inferred from homology"/>
<dbReference type="Proteomes" id="UP000218399">
    <property type="component" value="Unassembled WGS sequence"/>
</dbReference>
<keyword evidence="3" id="KW-0255">Endonuclease</keyword>
<comment type="similarity">
    <text evidence="1 2">Belongs to the UPF0102 family.</text>
</comment>
<dbReference type="HAMAP" id="MF_00048">
    <property type="entry name" value="UPF0102"/>
    <property type="match status" value="1"/>
</dbReference>
<organism evidence="3 4">
    <name type="scientific">Bifidobacterium criceti</name>
    <dbReference type="NCBI Taxonomy" id="1960969"/>
    <lineage>
        <taxon>Bacteria</taxon>
        <taxon>Bacillati</taxon>
        <taxon>Actinomycetota</taxon>
        <taxon>Actinomycetes</taxon>
        <taxon>Bifidobacteriales</taxon>
        <taxon>Bifidobacteriaceae</taxon>
        <taxon>Bifidobacterium</taxon>
    </lineage>
</organism>
<dbReference type="Pfam" id="PF02021">
    <property type="entry name" value="UPF0102"/>
    <property type="match status" value="1"/>
</dbReference>
<dbReference type="SUPFAM" id="SSF52980">
    <property type="entry name" value="Restriction endonuclease-like"/>
    <property type="match status" value="1"/>
</dbReference>
<dbReference type="Gene3D" id="3.40.1350.10">
    <property type="match status" value="1"/>
</dbReference>
<name>A0A2A2EDN4_9BIFI</name>
<comment type="caution">
    <text evidence="3">The sequence shown here is derived from an EMBL/GenBank/DDBJ whole genome shotgun (WGS) entry which is preliminary data.</text>
</comment>
<dbReference type="InterPro" id="IPR011335">
    <property type="entry name" value="Restrct_endonuc-II-like"/>
</dbReference>
<dbReference type="NCBIfam" id="TIGR00252">
    <property type="entry name" value="YraN family protein"/>
    <property type="match status" value="1"/>
</dbReference>
<evidence type="ECO:0000256" key="2">
    <source>
        <dbReference type="HAMAP-Rule" id="MF_00048"/>
    </source>
</evidence>
<dbReference type="GO" id="GO:0003676">
    <property type="term" value="F:nucleic acid binding"/>
    <property type="evidence" value="ECO:0007669"/>
    <property type="project" value="InterPro"/>
</dbReference>
<accession>A0A2A2EDN4</accession>
<dbReference type="PANTHER" id="PTHR34039:SF1">
    <property type="entry name" value="UPF0102 PROTEIN YRAN"/>
    <property type="match status" value="1"/>
</dbReference>
<dbReference type="GO" id="GO:0004519">
    <property type="term" value="F:endonuclease activity"/>
    <property type="evidence" value="ECO:0007669"/>
    <property type="project" value="UniProtKB-KW"/>
</dbReference>
<dbReference type="NCBIfam" id="NF009150">
    <property type="entry name" value="PRK12497.1-3"/>
    <property type="match status" value="1"/>
</dbReference>